<dbReference type="PANTHER" id="PTHR11403:SF2">
    <property type="entry name" value="CYTOCHROME BO(3) UBIQUINOL OXIDASE SUBUNIT 3"/>
    <property type="match status" value="1"/>
</dbReference>
<dbReference type="GO" id="GO:0005886">
    <property type="term" value="C:plasma membrane"/>
    <property type="evidence" value="ECO:0007669"/>
    <property type="project" value="UniProtKB-SubCell"/>
</dbReference>
<dbReference type="InterPro" id="IPR013833">
    <property type="entry name" value="Cyt_c_oxidase_su3_a-hlx"/>
</dbReference>
<keyword evidence="3" id="KW-1003">Cell membrane</keyword>
<dbReference type="GO" id="GO:0019646">
    <property type="term" value="P:aerobic electron transport chain"/>
    <property type="evidence" value="ECO:0007669"/>
    <property type="project" value="InterPro"/>
</dbReference>
<keyword evidence="11" id="KW-1185">Reference proteome</keyword>
<comment type="similarity">
    <text evidence="2 7">Belongs to the cytochrome c oxidase subunit 3 family.</text>
</comment>
<dbReference type="PANTHER" id="PTHR11403">
    <property type="entry name" value="CYTOCHROME C OXIDASE SUBUNIT III"/>
    <property type="match status" value="1"/>
</dbReference>
<dbReference type="GO" id="GO:0004129">
    <property type="term" value="F:cytochrome-c oxidase activity"/>
    <property type="evidence" value="ECO:0007669"/>
    <property type="project" value="InterPro"/>
</dbReference>
<reference evidence="10 11" key="1">
    <citation type="submission" date="2019-03" db="EMBL/GenBank/DDBJ databases">
        <title>Draft Genome Sequence of Duganella callidus sp. nov., a Novel Duganella Species Isolated from Cultivated Soil.</title>
        <authorList>
            <person name="Raths R."/>
            <person name="Peta V."/>
            <person name="Bucking H."/>
        </authorList>
    </citation>
    <scope>NUCLEOTIDE SEQUENCE [LARGE SCALE GENOMIC DNA]</scope>
    <source>
        <strain evidence="10 11">DN04</strain>
    </source>
</reference>
<dbReference type="PROSITE" id="PS50253">
    <property type="entry name" value="COX3"/>
    <property type="match status" value="1"/>
</dbReference>
<feature type="transmembrane region" description="Helical" evidence="8">
    <location>
        <begin position="25"/>
        <end position="49"/>
    </location>
</feature>
<organism evidence="10 11">
    <name type="scientific">Duganella callida</name>
    <dbReference type="NCBI Taxonomy" id="2561932"/>
    <lineage>
        <taxon>Bacteria</taxon>
        <taxon>Pseudomonadati</taxon>
        <taxon>Pseudomonadota</taxon>
        <taxon>Betaproteobacteria</taxon>
        <taxon>Burkholderiales</taxon>
        <taxon>Oxalobacteraceae</taxon>
        <taxon>Telluria group</taxon>
        <taxon>Duganella</taxon>
    </lineage>
</organism>
<evidence type="ECO:0000256" key="1">
    <source>
        <dbReference type="ARBA" id="ARBA00004651"/>
    </source>
</evidence>
<evidence type="ECO:0000256" key="5">
    <source>
        <dbReference type="ARBA" id="ARBA00022989"/>
    </source>
</evidence>
<evidence type="ECO:0000256" key="8">
    <source>
        <dbReference type="SAM" id="Phobius"/>
    </source>
</evidence>
<gene>
    <name evidence="10" type="ORF">E4L98_24615</name>
</gene>
<evidence type="ECO:0000313" key="10">
    <source>
        <dbReference type="EMBL" id="TFW16067.1"/>
    </source>
</evidence>
<dbReference type="InterPro" id="IPR024791">
    <property type="entry name" value="Cyt_c/ubiquinol_Oxase_su3"/>
</dbReference>
<dbReference type="AlphaFoldDB" id="A0A4Y9S7K9"/>
<accession>A0A4Y9S7K9</accession>
<name>A0A4Y9S7K9_9BURK</name>
<evidence type="ECO:0000256" key="7">
    <source>
        <dbReference type="RuleBase" id="RU003376"/>
    </source>
</evidence>
<keyword evidence="4 7" id="KW-0812">Transmembrane</keyword>
<dbReference type="InterPro" id="IPR035973">
    <property type="entry name" value="Cyt_c_oxidase_su3-like_sf"/>
</dbReference>
<evidence type="ECO:0000313" key="11">
    <source>
        <dbReference type="Proteomes" id="UP000297729"/>
    </source>
</evidence>
<comment type="subcellular location">
    <subcellularLocation>
        <location evidence="1 7">Cell membrane</location>
        <topology evidence="1 7">Multi-pass membrane protein</topology>
    </subcellularLocation>
</comment>
<dbReference type="OrthoDB" id="8641108at2"/>
<sequence length="200" mass="22568">MNREPEIIDAAALPTHAFGPSSPTWWGTIGMIVIEGMLFALTIMSYFYLRSQAPAWPLRAPPPDLLWGTLNTGLMLLSGLPNAWTKRWAERFDHRRVRLGLWLCTLSGLLLLAVRVAEFATLNVRWDDNAYGSVVWMLMGLHTTHLLTDTYNTAVLALLFSGGPLECKRYVDVSENSGYWYFVVASWLAVYAVVFWGARI</sequence>
<evidence type="ECO:0000256" key="6">
    <source>
        <dbReference type="ARBA" id="ARBA00023136"/>
    </source>
</evidence>
<feature type="transmembrane region" description="Helical" evidence="8">
    <location>
        <begin position="179"/>
        <end position="198"/>
    </location>
</feature>
<evidence type="ECO:0000256" key="4">
    <source>
        <dbReference type="ARBA" id="ARBA00022692"/>
    </source>
</evidence>
<dbReference type="Gene3D" id="1.20.120.80">
    <property type="entry name" value="Cytochrome c oxidase, subunit III, four-helix bundle"/>
    <property type="match status" value="1"/>
</dbReference>
<dbReference type="InterPro" id="IPR000298">
    <property type="entry name" value="Cyt_c_oxidase-like_su3"/>
</dbReference>
<protein>
    <submittedName>
        <fullName evidence="10">Cytochrome C oxidase subunit III</fullName>
    </submittedName>
</protein>
<dbReference type="Proteomes" id="UP000297729">
    <property type="component" value="Unassembled WGS sequence"/>
</dbReference>
<dbReference type="SUPFAM" id="SSF81452">
    <property type="entry name" value="Cytochrome c oxidase subunit III-like"/>
    <property type="match status" value="1"/>
</dbReference>
<dbReference type="EMBL" id="SPVG01000243">
    <property type="protein sequence ID" value="TFW16067.1"/>
    <property type="molecule type" value="Genomic_DNA"/>
</dbReference>
<dbReference type="RefSeq" id="WP_135204177.1">
    <property type="nucleotide sequence ID" value="NZ_SPVG01000243.1"/>
</dbReference>
<evidence type="ECO:0000259" key="9">
    <source>
        <dbReference type="PROSITE" id="PS50253"/>
    </source>
</evidence>
<feature type="domain" description="Heme-copper oxidase subunit III family profile" evidence="9">
    <location>
        <begin position="1"/>
        <end position="199"/>
    </location>
</feature>
<evidence type="ECO:0000256" key="2">
    <source>
        <dbReference type="ARBA" id="ARBA00010581"/>
    </source>
</evidence>
<comment type="caution">
    <text evidence="10">The sequence shown here is derived from an EMBL/GenBank/DDBJ whole genome shotgun (WGS) entry which is preliminary data.</text>
</comment>
<evidence type="ECO:0000256" key="3">
    <source>
        <dbReference type="ARBA" id="ARBA00022475"/>
    </source>
</evidence>
<dbReference type="Pfam" id="PF00510">
    <property type="entry name" value="COX3"/>
    <property type="match status" value="1"/>
</dbReference>
<keyword evidence="6 8" id="KW-0472">Membrane</keyword>
<feature type="transmembrane region" description="Helical" evidence="8">
    <location>
        <begin position="99"/>
        <end position="117"/>
    </location>
</feature>
<keyword evidence="5 8" id="KW-1133">Transmembrane helix</keyword>
<proteinExistence type="inferred from homology"/>